<keyword evidence="2" id="KW-1185">Reference proteome</keyword>
<sequence length="124" mass="14219">MANYIESMLQELFEDALSNVPIVEHAHSSLGLRPRPGAPAWPIIAHLLNYWDRDMVLHLAGERQTLHYQGNVNLGCIYTSTPTTLLFYGWEMSVLLLAPQNEFLCFHYDVYLSNVRWVGWADLA</sequence>
<organism evidence="1 2">
    <name type="scientific">Pleurodeles waltl</name>
    <name type="common">Iberian ribbed newt</name>
    <dbReference type="NCBI Taxonomy" id="8319"/>
    <lineage>
        <taxon>Eukaryota</taxon>
        <taxon>Metazoa</taxon>
        <taxon>Chordata</taxon>
        <taxon>Craniata</taxon>
        <taxon>Vertebrata</taxon>
        <taxon>Euteleostomi</taxon>
        <taxon>Amphibia</taxon>
        <taxon>Batrachia</taxon>
        <taxon>Caudata</taxon>
        <taxon>Salamandroidea</taxon>
        <taxon>Salamandridae</taxon>
        <taxon>Pleurodelinae</taxon>
        <taxon>Pleurodeles</taxon>
    </lineage>
</organism>
<accession>A0AAV7TR99</accession>
<reference evidence="1" key="1">
    <citation type="journal article" date="2022" name="bioRxiv">
        <title>Sequencing and chromosome-scale assembly of the giantPleurodeles waltlgenome.</title>
        <authorList>
            <person name="Brown T."/>
            <person name="Elewa A."/>
            <person name="Iarovenko S."/>
            <person name="Subramanian E."/>
            <person name="Araus A.J."/>
            <person name="Petzold A."/>
            <person name="Susuki M."/>
            <person name="Suzuki K.-i.T."/>
            <person name="Hayashi T."/>
            <person name="Toyoda A."/>
            <person name="Oliveira C."/>
            <person name="Osipova E."/>
            <person name="Leigh N.D."/>
            <person name="Simon A."/>
            <person name="Yun M.H."/>
        </authorList>
    </citation>
    <scope>NUCLEOTIDE SEQUENCE</scope>
    <source>
        <strain evidence="1">20211129_DDA</strain>
        <tissue evidence="1">Liver</tissue>
    </source>
</reference>
<dbReference type="EMBL" id="JANPWB010000006">
    <property type="protein sequence ID" value="KAJ1178740.1"/>
    <property type="molecule type" value="Genomic_DNA"/>
</dbReference>
<dbReference type="AlphaFoldDB" id="A0AAV7TR99"/>
<name>A0AAV7TR99_PLEWA</name>
<evidence type="ECO:0000313" key="1">
    <source>
        <dbReference type="EMBL" id="KAJ1178740.1"/>
    </source>
</evidence>
<proteinExistence type="predicted"/>
<dbReference type="Proteomes" id="UP001066276">
    <property type="component" value="Chromosome 3_2"/>
</dbReference>
<dbReference type="Gene3D" id="3.30.70.1820">
    <property type="entry name" value="L1 transposable element, RRM domain"/>
    <property type="match status" value="1"/>
</dbReference>
<evidence type="ECO:0000313" key="2">
    <source>
        <dbReference type="Proteomes" id="UP001066276"/>
    </source>
</evidence>
<gene>
    <name evidence="1" type="ORF">NDU88_003982</name>
</gene>
<comment type="caution">
    <text evidence="1">The sequence shown here is derived from an EMBL/GenBank/DDBJ whole genome shotgun (WGS) entry which is preliminary data.</text>
</comment>
<protein>
    <submittedName>
        <fullName evidence="1">Uncharacterized protein</fullName>
    </submittedName>
</protein>